<dbReference type="RefSeq" id="WP_154096448.1">
    <property type="nucleotide sequence ID" value="NZ_JAWDIU010000002.1"/>
</dbReference>
<dbReference type="PROSITE" id="PS50995">
    <property type="entry name" value="HTH_MARR_2"/>
    <property type="match status" value="1"/>
</dbReference>
<evidence type="ECO:0000313" key="3">
    <source>
        <dbReference type="EMBL" id="MDU0326802.1"/>
    </source>
</evidence>
<comment type="caution">
    <text evidence="3">The sequence shown here is derived from an EMBL/GenBank/DDBJ whole genome shotgun (WGS) entry which is preliminary data.</text>
</comment>
<evidence type="ECO:0000259" key="2">
    <source>
        <dbReference type="PROSITE" id="PS50995"/>
    </source>
</evidence>
<dbReference type="InterPro" id="IPR052526">
    <property type="entry name" value="HTH-type_Bedaq_tolerance"/>
</dbReference>
<dbReference type="Proteomes" id="UP001256673">
    <property type="component" value="Unassembled WGS sequence"/>
</dbReference>
<dbReference type="Pfam" id="PF01047">
    <property type="entry name" value="MarR"/>
    <property type="match status" value="1"/>
</dbReference>
<feature type="region of interest" description="Disordered" evidence="1">
    <location>
        <begin position="140"/>
        <end position="172"/>
    </location>
</feature>
<dbReference type="SUPFAM" id="SSF46785">
    <property type="entry name" value="Winged helix' DNA-binding domain"/>
    <property type="match status" value="1"/>
</dbReference>
<name>A0ABU3RVF1_9MICO</name>
<dbReference type="PANTHER" id="PTHR39515">
    <property type="entry name" value="CONSERVED PROTEIN"/>
    <property type="match status" value="1"/>
</dbReference>
<evidence type="ECO:0000313" key="4">
    <source>
        <dbReference type="Proteomes" id="UP001256673"/>
    </source>
</evidence>
<dbReference type="Gene3D" id="1.10.10.10">
    <property type="entry name" value="Winged helix-like DNA-binding domain superfamily/Winged helix DNA-binding domain"/>
    <property type="match status" value="1"/>
</dbReference>
<feature type="domain" description="HTH marR-type" evidence="2">
    <location>
        <begin position="4"/>
        <end position="134"/>
    </location>
</feature>
<reference evidence="3 4" key="1">
    <citation type="submission" date="2023-09" db="EMBL/GenBank/DDBJ databases">
        <title>Microbacterium fusihabitans sp. nov., Microbacterium phycihabitans sp. nov., and Microbacterium cervinum sp. nov., isolated from dried seaweeds of beach.</title>
        <authorList>
            <person name="Lee S.D."/>
        </authorList>
    </citation>
    <scope>NUCLEOTIDE SEQUENCE [LARGE SCALE GENOMIC DNA]</scope>
    <source>
        <strain evidence="3 4">KSW2-21</strain>
    </source>
</reference>
<dbReference type="PANTHER" id="PTHR39515:SF2">
    <property type="entry name" value="HTH-TYPE TRANSCRIPTIONAL REGULATOR RV0880"/>
    <property type="match status" value="1"/>
</dbReference>
<dbReference type="SMART" id="SM00347">
    <property type="entry name" value="HTH_MARR"/>
    <property type="match status" value="1"/>
</dbReference>
<dbReference type="EMBL" id="JAWDIU010000002">
    <property type="protein sequence ID" value="MDU0326802.1"/>
    <property type="molecule type" value="Genomic_DNA"/>
</dbReference>
<organism evidence="3 4">
    <name type="scientific">Microbacterium algihabitans</name>
    <dbReference type="NCBI Taxonomy" id="3075992"/>
    <lineage>
        <taxon>Bacteria</taxon>
        <taxon>Bacillati</taxon>
        <taxon>Actinomycetota</taxon>
        <taxon>Actinomycetes</taxon>
        <taxon>Micrococcales</taxon>
        <taxon>Microbacteriaceae</taxon>
        <taxon>Microbacterium</taxon>
    </lineage>
</organism>
<accession>A0ABU3RVF1</accession>
<proteinExistence type="predicted"/>
<gene>
    <name evidence="3" type="ORF">RWH43_08540</name>
</gene>
<keyword evidence="4" id="KW-1185">Reference proteome</keyword>
<feature type="compositionally biased region" description="Basic and acidic residues" evidence="1">
    <location>
        <begin position="162"/>
        <end position="172"/>
    </location>
</feature>
<evidence type="ECO:0000256" key="1">
    <source>
        <dbReference type="SAM" id="MobiDB-lite"/>
    </source>
</evidence>
<dbReference type="InterPro" id="IPR036388">
    <property type="entry name" value="WH-like_DNA-bd_sf"/>
</dbReference>
<dbReference type="InterPro" id="IPR036390">
    <property type="entry name" value="WH_DNA-bd_sf"/>
</dbReference>
<protein>
    <submittedName>
        <fullName evidence="3">MarR family transcriptional regulator</fullName>
    </submittedName>
</protein>
<dbReference type="InterPro" id="IPR000835">
    <property type="entry name" value="HTH_MarR-typ"/>
</dbReference>
<sequence length="172" mass="18852">MTRDDDLQRLLLAVHALTRVAALDTNSDAPAAQWRTLTLLRDHGPQRLGDLATLSRVTQPGMTRLIRQMDAAGLVSRRSHPADSRVSVVAATEDGLDALERWYELFRSALAPHVADLSDAEWEAVRTSASALSRQVGMVPVGSNDFTENPDDDAPASRGAARRSEEEREVVR</sequence>